<gene>
    <name evidence="2" type="ORF">SAMN04488101_101832</name>
</gene>
<accession>A0A1W2APS1</accession>
<keyword evidence="3" id="KW-1185">Reference proteome</keyword>
<proteinExistence type="predicted"/>
<protein>
    <submittedName>
        <fullName evidence="2">Uncharacterized protein</fullName>
    </submittedName>
</protein>
<keyword evidence="1" id="KW-0472">Membrane</keyword>
<organism evidence="2 3">
    <name type="scientific">Pedobacter nyackensis</name>
    <dbReference type="NCBI Taxonomy" id="475255"/>
    <lineage>
        <taxon>Bacteria</taxon>
        <taxon>Pseudomonadati</taxon>
        <taxon>Bacteroidota</taxon>
        <taxon>Sphingobacteriia</taxon>
        <taxon>Sphingobacteriales</taxon>
        <taxon>Sphingobacteriaceae</taxon>
        <taxon>Pedobacter</taxon>
    </lineage>
</organism>
<dbReference type="STRING" id="475255.SAMN04488101_101832"/>
<name>A0A1W2APS1_9SPHI</name>
<keyword evidence="1" id="KW-1133">Transmembrane helix</keyword>
<keyword evidence="1" id="KW-0812">Transmembrane</keyword>
<feature type="transmembrane region" description="Helical" evidence="1">
    <location>
        <begin position="113"/>
        <end position="133"/>
    </location>
</feature>
<evidence type="ECO:0000256" key="1">
    <source>
        <dbReference type="SAM" id="Phobius"/>
    </source>
</evidence>
<reference evidence="2 3" key="1">
    <citation type="submission" date="2017-04" db="EMBL/GenBank/DDBJ databases">
        <authorList>
            <person name="Afonso C.L."/>
            <person name="Miller P.J."/>
            <person name="Scott M.A."/>
            <person name="Spackman E."/>
            <person name="Goraichik I."/>
            <person name="Dimitrov K.M."/>
            <person name="Suarez D.L."/>
            <person name="Swayne D.E."/>
        </authorList>
    </citation>
    <scope>NUCLEOTIDE SEQUENCE [LARGE SCALE GENOMIC DNA]</scope>
    <source>
        <strain evidence="2 3">DSM 19625</strain>
    </source>
</reference>
<evidence type="ECO:0000313" key="2">
    <source>
        <dbReference type="EMBL" id="SMC62685.1"/>
    </source>
</evidence>
<dbReference type="RefSeq" id="WP_084287370.1">
    <property type="nucleotide sequence ID" value="NZ_FWYB01000001.1"/>
</dbReference>
<dbReference type="Proteomes" id="UP000192678">
    <property type="component" value="Unassembled WGS sequence"/>
</dbReference>
<dbReference type="AlphaFoldDB" id="A0A1W2APS1"/>
<evidence type="ECO:0000313" key="3">
    <source>
        <dbReference type="Proteomes" id="UP000192678"/>
    </source>
</evidence>
<feature type="transmembrane region" description="Helical" evidence="1">
    <location>
        <begin position="72"/>
        <end position="93"/>
    </location>
</feature>
<dbReference type="OrthoDB" id="961830at2"/>
<dbReference type="EMBL" id="FWYB01000001">
    <property type="protein sequence ID" value="SMC62685.1"/>
    <property type="molecule type" value="Genomic_DNA"/>
</dbReference>
<sequence>MEELNDDELQELLSSGPISGDKTLGKKEAGDLLAYKDLFKALDTEPGQGLPFSFASDVRRKLQERFNRKSDILFNILAVTIFMLSMLLGYGLLQLISQTTADLVLHVVLKFKWVLLLVVCLFFCILGIDQRLAKREY</sequence>